<evidence type="ECO:0000313" key="3">
    <source>
        <dbReference type="EMBL" id="CUG94363.1"/>
    </source>
</evidence>
<evidence type="ECO:0000256" key="1">
    <source>
        <dbReference type="SAM" id="MobiDB-lite"/>
    </source>
</evidence>
<organism evidence="3 4">
    <name type="scientific">Bodo saltans</name>
    <name type="common">Flagellated protozoan</name>
    <dbReference type="NCBI Taxonomy" id="75058"/>
    <lineage>
        <taxon>Eukaryota</taxon>
        <taxon>Discoba</taxon>
        <taxon>Euglenozoa</taxon>
        <taxon>Kinetoplastea</taxon>
        <taxon>Metakinetoplastina</taxon>
        <taxon>Eubodonida</taxon>
        <taxon>Bodonidae</taxon>
        <taxon>Bodo</taxon>
    </lineage>
</organism>
<dbReference type="EMBL" id="CYKH01002240">
    <property type="protein sequence ID" value="CUG94363.1"/>
    <property type="molecule type" value="Genomic_DNA"/>
</dbReference>
<dbReference type="Proteomes" id="UP000051952">
    <property type="component" value="Unassembled WGS sequence"/>
</dbReference>
<gene>
    <name evidence="3" type="ORF">BSAL_47810</name>
</gene>
<dbReference type="GO" id="GO:0006289">
    <property type="term" value="P:nucleotide-excision repair"/>
    <property type="evidence" value="ECO:0007669"/>
    <property type="project" value="InterPro"/>
</dbReference>
<name>A0A0S4K0N3_BODSA</name>
<evidence type="ECO:0000313" key="4">
    <source>
        <dbReference type="Proteomes" id="UP000051952"/>
    </source>
</evidence>
<protein>
    <recommendedName>
        <fullName evidence="2">XPC-binding domain-containing protein</fullName>
    </recommendedName>
</protein>
<feature type="compositionally biased region" description="Basic and acidic residues" evidence="1">
    <location>
        <begin position="866"/>
        <end position="883"/>
    </location>
</feature>
<feature type="compositionally biased region" description="Low complexity" evidence="1">
    <location>
        <begin position="109"/>
        <end position="120"/>
    </location>
</feature>
<accession>A0A0S4K0N3</accession>
<dbReference type="Pfam" id="PF09280">
    <property type="entry name" value="XPC-binding"/>
    <property type="match status" value="1"/>
</dbReference>
<proteinExistence type="predicted"/>
<feature type="domain" description="XPC-binding" evidence="2">
    <location>
        <begin position="194"/>
        <end position="253"/>
    </location>
</feature>
<dbReference type="InterPro" id="IPR015360">
    <property type="entry name" value="XPC-bd"/>
</dbReference>
<dbReference type="VEuPathDB" id="TriTrypDB:BSAL_47810"/>
<sequence length="995" mass="108173">MSFNPAPPLPPSGGSITSMSQVLLTFKTVANRACTLSIHRGRTTFAALLETVGTELGLRVPTIKLLRGTTRLQSIQDVFAAADDIHLAMSSSRQSHQHNSVLVVGSKALSPLTPPSTSSPHSQPELNSSSEEDLGDGSRRLRFPHVPNGLRELQLVISAPVGVTGTTPNAPNMPPSSSNGAATFESHHLGAVFDELASHPTMQHISELVMNAPNQEASEETLRRILLQIGSNAPALMRWIQQNQPTFLSLLNRAPNPFLFMSWDVLNDLRSMMEDMGIEVNGEATSVDVNENGEAVYVFRDDAVHPSATGEVHQTVVIVRRASDHEDDAGSHGTTHRVMGVDANPEEELATLEASLKDVEDVFLEASIHRELAISYQSLYQTVAGGRGDSGKVQYFESKTSQWFRKAVAAVVHAVQHVPMPNAAGGNDNKDEDTSVWTMQALCSLAPSCFVGAQLWFKGRDSMSSLAACIAHLTFWDVVETFNQQLSSMPDRHDVPPPAAVSSQMPLSGTYDDASSIVYSHPGTVRAASITSASSYGGGGRVDESVISTIESLADPFQETMRLMRYTQEQNTTLVLYSLVGPGSMLIYVLRGGKDIRIAQAPVAHDGFKGSMMFLEDALQRRRFGVNLNLLWTEHMSSMYAALVQPVEQWLPAAPSEVADVDCGQVCFIVSFSPVPLPFSSMLDGNGVPVIAKMAVFQAHVPTDIFVADSSPFLTPTAGTTMVLSESTPNWMTRQLARSLGASPMTIPARSGDAATILHVENVERFPMSALPLCDFFVCERFIEGMRYTIHRAALVRSMKIHPDNEGFAYEFGRTLYLTLSEGKTICRSVRAAVLATMSVFPLEPWVWGSSTLFNYGGPIPSLEHHAERQAKRAQRREIESQRLLRTNAAATPESRYADNMGVNTIYNAMVASLLGDRPDTIDGIEDRLIACLESFPPDFRSTRASSTTSRMSMPSSTIVVGKMMPAPPERPQGSKPAPPRSGQTNSSTTSSRQE</sequence>
<feature type="compositionally biased region" description="Low complexity" evidence="1">
    <location>
        <begin position="943"/>
        <end position="958"/>
    </location>
</feature>
<dbReference type="GO" id="GO:0003684">
    <property type="term" value="F:damaged DNA binding"/>
    <property type="evidence" value="ECO:0007669"/>
    <property type="project" value="InterPro"/>
</dbReference>
<keyword evidence="4" id="KW-1185">Reference proteome</keyword>
<reference evidence="4" key="1">
    <citation type="submission" date="2015-09" db="EMBL/GenBank/DDBJ databases">
        <authorList>
            <consortium name="Pathogen Informatics"/>
        </authorList>
    </citation>
    <scope>NUCLEOTIDE SEQUENCE [LARGE SCALE GENOMIC DNA]</scope>
    <source>
        <strain evidence="4">Lake Konstanz</strain>
    </source>
</reference>
<feature type="compositionally biased region" description="Polar residues" evidence="1">
    <location>
        <begin position="982"/>
        <end position="995"/>
    </location>
</feature>
<evidence type="ECO:0000259" key="2">
    <source>
        <dbReference type="Pfam" id="PF09280"/>
    </source>
</evidence>
<dbReference type="SUPFAM" id="SSF101238">
    <property type="entry name" value="XPC-binding domain"/>
    <property type="match status" value="1"/>
</dbReference>
<feature type="region of interest" description="Disordered" evidence="1">
    <location>
        <begin position="866"/>
        <end position="891"/>
    </location>
</feature>
<dbReference type="GO" id="GO:0043161">
    <property type="term" value="P:proteasome-mediated ubiquitin-dependent protein catabolic process"/>
    <property type="evidence" value="ECO:0007669"/>
    <property type="project" value="InterPro"/>
</dbReference>
<dbReference type="AlphaFoldDB" id="A0A0S4K0N3"/>
<dbReference type="Gene3D" id="1.10.10.540">
    <property type="entry name" value="XPC-binding domain"/>
    <property type="match status" value="1"/>
</dbReference>
<dbReference type="OrthoDB" id="240582at2759"/>
<feature type="region of interest" description="Disordered" evidence="1">
    <location>
        <begin position="940"/>
        <end position="995"/>
    </location>
</feature>
<feature type="region of interest" description="Disordered" evidence="1">
    <location>
        <begin position="108"/>
        <end position="143"/>
    </location>
</feature>
<dbReference type="InterPro" id="IPR036353">
    <property type="entry name" value="XPC-bd_sf"/>
</dbReference>